<feature type="region of interest" description="Disordered" evidence="7">
    <location>
        <begin position="57"/>
        <end position="78"/>
    </location>
</feature>
<evidence type="ECO:0000256" key="5">
    <source>
        <dbReference type="ARBA" id="ARBA00023163"/>
    </source>
</evidence>
<keyword evidence="4" id="KW-0238">DNA-binding</keyword>
<evidence type="ECO:0000256" key="4">
    <source>
        <dbReference type="ARBA" id="ARBA00023125"/>
    </source>
</evidence>
<dbReference type="PROSITE" id="PS00463">
    <property type="entry name" value="ZN2_CY6_FUNGAL_1"/>
    <property type="match status" value="1"/>
</dbReference>
<dbReference type="GO" id="GO:0000981">
    <property type="term" value="F:DNA-binding transcription factor activity, RNA polymerase II-specific"/>
    <property type="evidence" value="ECO:0007669"/>
    <property type="project" value="InterPro"/>
</dbReference>
<keyword evidence="6" id="KW-0539">Nucleus</keyword>
<keyword evidence="10" id="KW-1185">Reference proteome</keyword>
<comment type="subcellular location">
    <subcellularLocation>
        <location evidence="1">Nucleus</location>
    </subcellularLocation>
</comment>
<dbReference type="GO" id="GO:0008270">
    <property type="term" value="F:zinc ion binding"/>
    <property type="evidence" value="ECO:0007669"/>
    <property type="project" value="InterPro"/>
</dbReference>
<feature type="domain" description="Zn(2)-C6 fungal-type" evidence="8">
    <location>
        <begin position="19"/>
        <end position="51"/>
    </location>
</feature>
<dbReference type="InterPro" id="IPR036864">
    <property type="entry name" value="Zn2-C6_fun-type_DNA-bd_sf"/>
</dbReference>
<keyword evidence="3" id="KW-0805">Transcription regulation</keyword>
<name>A0AAN6E3H1_9EURO</name>
<protein>
    <recommendedName>
        <fullName evidence="8">Zn(2)-C6 fungal-type domain-containing protein</fullName>
    </recommendedName>
</protein>
<dbReference type="SMART" id="SM00066">
    <property type="entry name" value="GAL4"/>
    <property type="match status" value="1"/>
</dbReference>
<proteinExistence type="predicted"/>
<reference evidence="9" key="1">
    <citation type="journal article" date="2022" name="bioRxiv">
        <title>Deciphering the potential niche of two novel black yeast fungi from a biological soil crust based on their genomes, phenotypes, and melanin regulation.</title>
        <authorList>
            <consortium name="DOE Joint Genome Institute"/>
            <person name="Carr E.C."/>
            <person name="Barton Q."/>
            <person name="Grambo S."/>
            <person name="Sullivan M."/>
            <person name="Renfro C.M."/>
            <person name="Kuo A."/>
            <person name="Pangilinan J."/>
            <person name="Lipzen A."/>
            <person name="Keymanesh K."/>
            <person name="Savage E."/>
            <person name="Barry K."/>
            <person name="Grigoriev I.V."/>
            <person name="Riekhof W.R."/>
            <person name="Harris S.S."/>
        </authorList>
    </citation>
    <scope>NUCLEOTIDE SEQUENCE</scope>
    <source>
        <strain evidence="9">JF 03-4F</strain>
    </source>
</reference>
<evidence type="ECO:0000256" key="7">
    <source>
        <dbReference type="SAM" id="MobiDB-lite"/>
    </source>
</evidence>
<dbReference type="PROSITE" id="PS50048">
    <property type="entry name" value="ZN2_CY6_FUNGAL_2"/>
    <property type="match status" value="1"/>
</dbReference>
<evidence type="ECO:0000313" key="9">
    <source>
        <dbReference type="EMBL" id="KAI1616414.1"/>
    </source>
</evidence>
<gene>
    <name evidence="9" type="ORF">EDD36DRAFT_429110</name>
</gene>
<dbReference type="PANTHER" id="PTHR31001:SF40">
    <property type="entry name" value="ZN(II)2CYS6 TRANSCRIPTION FACTOR (EUROFUNG)"/>
    <property type="match status" value="1"/>
</dbReference>
<dbReference type="GO" id="GO:0003677">
    <property type="term" value="F:DNA binding"/>
    <property type="evidence" value="ECO:0007669"/>
    <property type="project" value="UniProtKB-KW"/>
</dbReference>
<dbReference type="SMART" id="SM00906">
    <property type="entry name" value="Fungal_trans"/>
    <property type="match status" value="1"/>
</dbReference>
<dbReference type="PANTHER" id="PTHR31001">
    <property type="entry name" value="UNCHARACTERIZED TRANSCRIPTIONAL REGULATORY PROTEIN"/>
    <property type="match status" value="1"/>
</dbReference>
<dbReference type="AlphaFoldDB" id="A0AAN6E3H1"/>
<evidence type="ECO:0000259" key="8">
    <source>
        <dbReference type="PROSITE" id="PS50048"/>
    </source>
</evidence>
<dbReference type="Proteomes" id="UP001203852">
    <property type="component" value="Unassembled WGS sequence"/>
</dbReference>
<keyword evidence="5" id="KW-0804">Transcription</keyword>
<dbReference type="GO" id="GO:0006351">
    <property type="term" value="P:DNA-templated transcription"/>
    <property type="evidence" value="ECO:0007669"/>
    <property type="project" value="InterPro"/>
</dbReference>
<dbReference type="InterPro" id="IPR001138">
    <property type="entry name" value="Zn2Cys6_DnaBD"/>
</dbReference>
<dbReference type="InterPro" id="IPR050613">
    <property type="entry name" value="Sec_Metabolite_Reg"/>
</dbReference>
<evidence type="ECO:0000313" key="10">
    <source>
        <dbReference type="Proteomes" id="UP001203852"/>
    </source>
</evidence>
<evidence type="ECO:0000256" key="1">
    <source>
        <dbReference type="ARBA" id="ARBA00004123"/>
    </source>
</evidence>
<organism evidence="9 10">
    <name type="scientific">Exophiala viscosa</name>
    <dbReference type="NCBI Taxonomy" id="2486360"/>
    <lineage>
        <taxon>Eukaryota</taxon>
        <taxon>Fungi</taxon>
        <taxon>Dikarya</taxon>
        <taxon>Ascomycota</taxon>
        <taxon>Pezizomycotina</taxon>
        <taxon>Eurotiomycetes</taxon>
        <taxon>Chaetothyriomycetidae</taxon>
        <taxon>Chaetothyriales</taxon>
        <taxon>Herpotrichiellaceae</taxon>
        <taxon>Exophiala</taxon>
    </lineage>
</organism>
<dbReference type="InterPro" id="IPR007219">
    <property type="entry name" value="XnlR_reg_dom"/>
</dbReference>
<evidence type="ECO:0000256" key="2">
    <source>
        <dbReference type="ARBA" id="ARBA00022723"/>
    </source>
</evidence>
<dbReference type="CDD" id="cd00067">
    <property type="entry name" value="GAL4"/>
    <property type="match status" value="1"/>
</dbReference>
<evidence type="ECO:0000256" key="3">
    <source>
        <dbReference type="ARBA" id="ARBA00023015"/>
    </source>
</evidence>
<keyword evidence="2" id="KW-0479">Metal-binding</keyword>
<dbReference type="EMBL" id="MU404351">
    <property type="protein sequence ID" value="KAI1616414.1"/>
    <property type="molecule type" value="Genomic_DNA"/>
</dbReference>
<accession>A0AAN6E3H1</accession>
<dbReference type="CDD" id="cd12148">
    <property type="entry name" value="fungal_TF_MHR"/>
    <property type="match status" value="1"/>
</dbReference>
<comment type="caution">
    <text evidence="9">The sequence shown here is derived from an EMBL/GenBank/DDBJ whole genome shotgun (WGS) entry which is preliminary data.</text>
</comment>
<dbReference type="Pfam" id="PF00172">
    <property type="entry name" value="Zn_clus"/>
    <property type="match status" value="1"/>
</dbReference>
<evidence type="ECO:0000256" key="6">
    <source>
        <dbReference type="ARBA" id="ARBA00023242"/>
    </source>
</evidence>
<dbReference type="Gene3D" id="4.10.240.10">
    <property type="entry name" value="Zn(2)-C6 fungal-type DNA-binding domain"/>
    <property type="match status" value="1"/>
</dbReference>
<dbReference type="SUPFAM" id="SSF57701">
    <property type="entry name" value="Zn2/Cys6 DNA-binding domain"/>
    <property type="match status" value="1"/>
</dbReference>
<sequence>MPATTEKSPSLRRNGLQAACEPCRLSKHRCGHEKPACHRCQSRGIVERCIYHPAPMRGLQTPKRKRPTPSHTPVDSGVLLSHTSVDSEVPPPRIRTADNDVGFLGSTAFNAVFSDNQEHIPAPSTTDVDTSTDAGRLHEQITASWRSTQRRSNGNATFVLELLKDIPHLEKIIDRWPSAEREYSILEPWTEDCQKSIRQDLFEKFDFTRKSEWVKVIDLLNANTDAPLRFPANIRFRDFTSYYMGNNIRWETIGVFLIMCGLSLFNVYCDAEESELVGHLAQDKQRLMFRLLEASDICVSFCNDAVPGTDLGFWLMLENCIYASQVLGDAHYSVWRRLGDISTAVFAHGLHESRETADEPFWLKEVRRRGLGYAYAMDKILSTFVGRPPRISKRYCNIKVHLDLEYSELALEGDELAKACSKLGATGWSSRTGPTKESLSAFIRAFVLGAFIREDTLELCLNPAQDDLREKAQSVIRKSKEMYASFPPWLQFSSEMWDTHDSRPSYQAVKQYLDTIYNEFMLRRMLVRRLHDDPTELILLAHEILIAVLEVRNIRGVTQSGAGMRWIVVLYGLPAAGVLALELLQLNVRVVSHARIKQNLCVFVSYLRWFHAPGDGNYTLADRGRKMLQHILDKVLATSERPEPQVQPGALTLTDPIGAMDDLGVLDFSWLDAGHFDQEFWDSLNPISGVEGT</sequence>
<dbReference type="GO" id="GO:0005634">
    <property type="term" value="C:nucleus"/>
    <property type="evidence" value="ECO:0007669"/>
    <property type="project" value="UniProtKB-SubCell"/>
</dbReference>